<comment type="caution">
    <text evidence="1">The sequence shown here is derived from an EMBL/GenBank/DDBJ whole genome shotgun (WGS) entry which is preliminary data.</text>
</comment>
<name>A0ACC1XT45_MELAZ</name>
<organism evidence="1 2">
    <name type="scientific">Melia azedarach</name>
    <name type="common">Chinaberry tree</name>
    <dbReference type="NCBI Taxonomy" id="155640"/>
    <lineage>
        <taxon>Eukaryota</taxon>
        <taxon>Viridiplantae</taxon>
        <taxon>Streptophyta</taxon>
        <taxon>Embryophyta</taxon>
        <taxon>Tracheophyta</taxon>
        <taxon>Spermatophyta</taxon>
        <taxon>Magnoliopsida</taxon>
        <taxon>eudicotyledons</taxon>
        <taxon>Gunneridae</taxon>
        <taxon>Pentapetalae</taxon>
        <taxon>rosids</taxon>
        <taxon>malvids</taxon>
        <taxon>Sapindales</taxon>
        <taxon>Meliaceae</taxon>
        <taxon>Melia</taxon>
    </lineage>
</organism>
<evidence type="ECO:0000313" key="1">
    <source>
        <dbReference type="EMBL" id="KAJ4714639.1"/>
    </source>
</evidence>
<keyword evidence="2" id="KW-1185">Reference proteome</keyword>
<gene>
    <name evidence="1" type="ORF">OWV82_013094</name>
</gene>
<protein>
    <submittedName>
        <fullName evidence="1">Transcription factor bHLH18</fullName>
    </submittedName>
</protein>
<proteinExistence type="predicted"/>
<reference evidence="1 2" key="1">
    <citation type="journal article" date="2023" name="Science">
        <title>Complex scaffold remodeling in plant triterpene biosynthesis.</title>
        <authorList>
            <person name="De La Pena R."/>
            <person name="Hodgson H."/>
            <person name="Liu J.C."/>
            <person name="Stephenson M.J."/>
            <person name="Martin A.C."/>
            <person name="Owen C."/>
            <person name="Harkess A."/>
            <person name="Leebens-Mack J."/>
            <person name="Jimenez L.E."/>
            <person name="Osbourn A."/>
            <person name="Sattely E.S."/>
        </authorList>
    </citation>
    <scope>NUCLEOTIDE SEQUENCE [LARGE SCALE GENOMIC DNA]</scope>
    <source>
        <strain evidence="2">cv. JPN11</strain>
        <tissue evidence="1">Leaf</tissue>
    </source>
</reference>
<sequence>MNDPLDYALDQFNFQSFLSENQNPQRSNNHSNSNIKALRAGTEKPVKQLDISGWNYSTSGHMTPKVSCSSLQLISFSNSNSPQAISRQVNNGLKEAMNPKNEERSPGNIKLVPLISPGSKEGQFYPPKHVLETNRVSQGSNEGQFCPPKHVQETNRVGLMPRTCLHAPDHIIAERNRREKIRQEFIALSALVPGRKKMDKASVLEDAFNYLKQLQEQVRMLEEQAAKHRTESMVVVKKSRLCTDDETSPSYVNFGSQNLPEIEARVSDRDVLIRIQCEKKKGCVVNILTEIEKLRLTVLNSKVLPFGSSTLDITVVAQVMPPRLKALIVYVLKLLYREREMNTILLNVNCYLFKQMDAELATTANDLARNLRSALLQFM</sequence>
<dbReference type="Proteomes" id="UP001164539">
    <property type="component" value="Chromosome 7"/>
</dbReference>
<accession>A0ACC1XT45</accession>
<evidence type="ECO:0000313" key="2">
    <source>
        <dbReference type="Proteomes" id="UP001164539"/>
    </source>
</evidence>
<dbReference type="EMBL" id="CM051400">
    <property type="protein sequence ID" value="KAJ4714639.1"/>
    <property type="molecule type" value="Genomic_DNA"/>
</dbReference>